<evidence type="ECO:0000256" key="3">
    <source>
        <dbReference type="ARBA" id="ARBA00022827"/>
    </source>
</evidence>
<dbReference type="Pfam" id="PF00743">
    <property type="entry name" value="FMO-like"/>
    <property type="match status" value="1"/>
</dbReference>
<evidence type="ECO:0000313" key="6">
    <source>
        <dbReference type="EMBL" id="PPQ78675.1"/>
    </source>
</evidence>
<dbReference type="STRING" id="93625.A0A409WJJ9"/>
<dbReference type="EMBL" id="NHYD01003409">
    <property type="protein sequence ID" value="PPQ78675.1"/>
    <property type="molecule type" value="Genomic_DNA"/>
</dbReference>
<accession>A0A409WJJ9</accession>
<gene>
    <name evidence="6" type="ORF">CVT25_010696</name>
</gene>
<dbReference type="GO" id="GO:0050661">
    <property type="term" value="F:NADP binding"/>
    <property type="evidence" value="ECO:0007669"/>
    <property type="project" value="InterPro"/>
</dbReference>
<evidence type="ECO:0000256" key="4">
    <source>
        <dbReference type="ARBA" id="ARBA00023002"/>
    </source>
</evidence>
<dbReference type="InterPro" id="IPR020946">
    <property type="entry name" value="Flavin_mOase-like"/>
</dbReference>
<feature type="region of interest" description="Disordered" evidence="5">
    <location>
        <begin position="1"/>
        <end position="20"/>
    </location>
</feature>
<keyword evidence="7" id="KW-1185">Reference proteome</keyword>
<dbReference type="SUPFAM" id="SSF51905">
    <property type="entry name" value="FAD/NAD(P)-binding domain"/>
    <property type="match status" value="2"/>
</dbReference>
<comment type="similarity">
    <text evidence="1">Belongs to the FAD-binding monooxygenase family.</text>
</comment>
<name>A0A409WJJ9_PSICY</name>
<dbReference type="InParanoid" id="A0A409WJJ9"/>
<dbReference type="PANTHER" id="PTHR42877:SF8">
    <property type="entry name" value="MONOOXYGENASE"/>
    <property type="match status" value="1"/>
</dbReference>
<sequence length="577" mass="65558">MPNGNAPPVPTAPTLDDERLNKPIHEERPLKVICIGAAASGLLVAYKLQRSFENYELTVYDKNDDIGGTWYENTYPGCACDVAAHTYTWSFEPNPNWSSVYAGSKEIYEYFKNVAKKYDLEKYCKLSHRVQKAVWNVEKGRWEVEVQNLIDGTTIQDSCDMIINAGGLLNTWKLPDIEGINDYKGTLLHTAHWDTSVELEGKRVGIIGNGSSAIQVVPAIAPKVDKIVNFIRRPTWITPMSVEQHVYTEEERRSFEDPENLLKYRKELETAFSAIWPLFYAESEGQKGVFAAIVTEMKEKIRDEKLRKLLIPTWAIGCRRITPGIGYLEALSSDKVEVVFGEVSKITKTGCIGGDGVEHPLDILICATGFDTSNRPQFPVIGIEGKDLNDVWAKESESYWGIATHGFPNYFMVGGPSTPVANGPVLIALEAQIDYALKMIDRWQTENIHHVQPKLEAVREFNEYKNKFMEKMVWSQDCRSWYKNNSVTGKVTVIWPGSTLQYLEAMAEPRYDDWDIQYTGNRFAFLGNGYSQTEMDTTADWAYYLRNQDDSPFQSRGKRRKAMTRKKFDDAEINGVC</sequence>
<evidence type="ECO:0000313" key="7">
    <source>
        <dbReference type="Proteomes" id="UP000283269"/>
    </source>
</evidence>
<dbReference type="Gene3D" id="3.50.50.60">
    <property type="entry name" value="FAD/NAD(P)-binding domain"/>
    <property type="match status" value="2"/>
</dbReference>
<dbReference type="InterPro" id="IPR036188">
    <property type="entry name" value="FAD/NAD-bd_sf"/>
</dbReference>
<dbReference type="InterPro" id="IPR051209">
    <property type="entry name" value="FAD-bind_Monooxygenase_sf"/>
</dbReference>
<dbReference type="OrthoDB" id="66881at2759"/>
<organism evidence="6 7">
    <name type="scientific">Psilocybe cyanescens</name>
    <dbReference type="NCBI Taxonomy" id="93625"/>
    <lineage>
        <taxon>Eukaryota</taxon>
        <taxon>Fungi</taxon>
        <taxon>Dikarya</taxon>
        <taxon>Basidiomycota</taxon>
        <taxon>Agaricomycotina</taxon>
        <taxon>Agaricomycetes</taxon>
        <taxon>Agaricomycetidae</taxon>
        <taxon>Agaricales</taxon>
        <taxon>Agaricineae</taxon>
        <taxon>Strophariaceae</taxon>
        <taxon>Psilocybe</taxon>
    </lineage>
</organism>
<comment type="caution">
    <text evidence="6">The sequence shown here is derived from an EMBL/GenBank/DDBJ whole genome shotgun (WGS) entry which is preliminary data.</text>
</comment>
<proteinExistence type="inferred from homology"/>
<keyword evidence="3" id="KW-0274">FAD</keyword>
<evidence type="ECO:0000256" key="1">
    <source>
        <dbReference type="ARBA" id="ARBA00010139"/>
    </source>
</evidence>
<dbReference type="GO" id="GO:0050660">
    <property type="term" value="F:flavin adenine dinucleotide binding"/>
    <property type="evidence" value="ECO:0007669"/>
    <property type="project" value="InterPro"/>
</dbReference>
<evidence type="ECO:0000256" key="5">
    <source>
        <dbReference type="SAM" id="MobiDB-lite"/>
    </source>
</evidence>
<reference evidence="6 7" key="1">
    <citation type="journal article" date="2018" name="Evol. Lett.">
        <title>Horizontal gene cluster transfer increased hallucinogenic mushroom diversity.</title>
        <authorList>
            <person name="Reynolds H.T."/>
            <person name="Vijayakumar V."/>
            <person name="Gluck-Thaler E."/>
            <person name="Korotkin H.B."/>
            <person name="Matheny P.B."/>
            <person name="Slot J.C."/>
        </authorList>
    </citation>
    <scope>NUCLEOTIDE SEQUENCE [LARGE SCALE GENOMIC DNA]</scope>
    <source>
        <strain evidence="6 7">2631</strain>
    </source>
</reference>
<keyword evidence="4" id="KW-0560">Oxidoreductase</keyword>
<dbReference type="Proteomes" id="UP000283269">
    <property type="component" value="Unassembled WGS sequence"/>
</dbReference>
<protein>
    <recommendedName>
        <fullName evidence="8">FAD/NAD(P)-binding domain-containing protein</fullName>
    </recommendedName>
</protein>
<keyword evidence="2" id="KW-0285">Flavoprotein</keyword>
<evidence type="ECO:0008006" key="8">
    <source>
        <dbReference type="Google" id="ProtNLM"/>
    </source>
</evidence>
<dbReference type="PANTHER" id="PTHR42877">
    <property type="entry name" value="L-ORNITHINE N(5)-MONOOXYGENASE-RELATED"/>
    <property type="match status" value="1"/>
</dbReference>
<feature type="compositionally biased region" description="Pro residues" evidence="5">
    <location>
        <begin position="1"/>
        <end position="11"/>
    </location>
</feature>
<dbReference type="AlphaFoldDB" id="A0A409WJJ9"/>
<evidence type="ECO:0000256" key="2">
    <source>
        <dbReference type="ARBA" id="ARBA00022630"/>
    </source>
</evidence>
<dbReference type="GO" id="GO:0004499">
    <property type="term" value="F:N,N-dimethylaniline monooxygenase activity"/>
    <property type="evidence" value="ECO:0007669"/>
    <property type="project" value="InterPro"/>
</dbReference>